<dbReference type="AlphaFoldDB" id="A0A243Q4V4"/>
<evidence type="ECO:0000313" key="5">
    <source>
        <dbReference type="Proteomes" id="UP000194761"/>
    </source>
</evidence>
<dbReference type="Proteomes" id="UP000194761">
    <property type="component" value="Unassembled WGS sequence"/>
</dbReference>
<evidence type="ECO:0000256" key="1">
    <source>
        <dbReference type="ARBA" id="ARBA00022574"/>
    </source>
</evidence>
<evidence type="ECO:0000256" key="3">
    <source>
        <dbReference type="PROSITE-ProRule" id="PRU00221"/>
    </source>
</evidence>
<evidence type="ECO:0000256" key="2">
    <source>
        <dbReference type="ARBA" id="ARBA00022737"/>
    </source>
</evidence>
<dbReference type="SUPFAM" id="SSF50969">
    <property type="entry name" value="YVTN repeat-like/Quinoprotein amine dehydrogenase"/>
    <property type="match status" value="1"/>
</dbReference>
<dbReference type="PANTHER" id="PTHR19879:SF9">
    <property type="entry name" value="TRANSCRIPTION INITIATION FACTOR TFIID SUBUNIT 5"/>
    <property type="match status" value="1"/>
</dbReference>
<dbReference type="PROSITE" id="PS00678">
    <property type="entry name" value="WD_REPEATS_1"/>
    <property type="match status" value="1"/>
</dbReference>
<dbReference type="InterPro" id="IPR011044">
    <property type="entry name" value="Quino_amine_DH_bsu"/>
</dbReference>
<evidence type="ECO:0000313" key="4">
    <source>
        <dbReference type="EMBL" id="OUC75866.1"/>
    </source>
</evidence>
<keyword evidence="2" id="KW-0677">Repeat</keyword>
<dbReference type="PANTHER" id="PTHR19879">
    <property type="entry name" value="TRANSCRIPTION INITIATION FACTOR TFIID"/>
    <property type="match status" value="1"/>
</dbReference>
<protein>
    <submittedName>
        <fullName evidence="4">Uncharacterized protein</fullName>
    </submittedName>
</protein>
<accession>A0A243Q4V4</accession>
<organism evidence="4 5">
    <name type="scientific">Streptosporangium minutum</name>
    <dbReference type="NCBI Taxonomy" id="569862"/>
    <lineage>
        <taxon>Bacteria</taxon>
        <taxon>Bacillati</taxon>
        <taxon>Actinomycetota</taxon>
        <taxon>Actinomycetes</taxon>
        <taxon>Streptosporangiales</taxon>
        <taxon>Streptosporangiaceae</taxon>
        <taxon>Streptosporangium</taxon>
    </lineage>
</organism>
<sequence length="171" mass="17803">MIAVGAELVALPGGRTVRTPTGVSGPDVRSAAFTPDGRVLALGLADQRVLLWDVERGTRLGVLSVKGLRPPLRFSPDGQVLVTAGDGVRLWDMATQREIGALPIAVTALDLAFSPDGRILNAVARDGSVSHLPVEPSLVAESVCARVGSGLSAAEWERLIPGISYRETCGG</sequence>
<dbReference type="Pfam" id="PF00400">
    <property type="entry name" value="WD40"/>
    <property type="match status" value="2"/>
</dbReference>
<dbReference type="PROSITE" id="PS50082">
    <property type="entry name" value="WD_REPEATS_2"/>
    <property type="match status" value="1"/>
</dbReference>
<dbReference type="InterPro" id="IPR001680">
    <property type="entry name" value="WD40_rpt"/>
</dbReference>
<gene>
    <name evidence="4" type="ORF">CA984_44070</name>
</gene>
<proteinExistence type="predicted"/>
<dbReference type="Gene3D" id="2.130.10.10">
    <property type="entry name" value="YVTN repeat-like/Quinoprotein amine dehydrogenase"/>
    <property type="match status" value="1"/>
</dbReference>
<comment type="caution">
    <text evidence="4">The sequence shown here is derived from an EMBL/GenBank/DDBJ whole genome shotgun (WGS) entry which is preliminary data.</text>
</comment>
<reference evidence="4 5" key="1">
    <citation type="submission" date="2017-05" db="EMBL/GenBank/DDBJ databases">
        <title>Biotechnological potential of actinobacteria isolated from South African environments.</title>
        <authorList>
            <person name="Le Roes-Hill M."/>
            <person name="Prins A."/>
            <person name="Durrell K.A."/>
        </authorList>
    </citation>
    <scope>NUCLEOTIDE SEQUENCE [LARGE SCALE GENOMIC DNA]</scope>
    <source>
        <strain evidence="4">M26</strain>
    </source>
</reference>
<dbReference type="SMART" id="SM00320">
    <property type="entry name" value="WD40"/>
    <property type="match status" value="2"/>
</dbReference>
<keyword evidence="1 3" id="KW-0853">WD repeat</keyword>
<feature type="repeat" description="WD" evidence="3">
    <location>
        <begin position="28"/>
        <end position="62"/>
    </location>
</feature>
<dbReference type="InterPro" id="IPR019775">
    <property type="entry name" value="WD40_repeat_CS"/>
</dbReference>
<keyword evidence="5" id="KW-1185">Reference proteome</keyword>
<name>A0A243Q4V4_9ACTN</name>
<dbReference type="EMBL" id="NGFP01000510">
    <property type="protein sequence ID" value="OUC75866.1"/>
    <property type="molecule type" value="Genomic_DNA"/>
</dbReference>
<dbReference type="InterPro" id="IPR015943">
    <property type="entry name" value="WD40/YVTN_repeat-like_dom_sf"/>
</dbReference>